<dbReference type="GO" id="GO:0003676">
    <property type="term" value="F:nucleic acid binding"/>
    <property type="evidence" value="ECO:0007669"/>
    <property type="project" value="InterPro"/>
</dbReference>
<dbReference type="Pfam" id="PF00271">
    <property type="entry name" value="Helicase_C"/>
    <property type="match status" value="1"/>
</dbReference>
<dbReference type="GO" id="GO:0036297">
    <property type="term" value="P:interstrand cross-link repair"/>
    <property type="evidence" value="ECO:0007669"/>
    <property type="project" value="TreeGrafter"/>
</dbReference>
<dbReference type="PROSITE" id="PS51194">
    <property type="entry name" value="HELICASE_CTER"/>
    <property type="match status" value="1"/>
</dbReference>
<dbReference type="InterPro" id="IPR018973">
    <property type="entry name" value="MZB"/>
</dbReference>
<name>A0A6J4VSC1_9DEIN</name>
<sequence length="755" mass="82164">MTKLPAALADNRSYHGWLSAQEGYRDQIAFFAYLPGRAQGERVEYAGRYGALLERLGVTPYRHQAAALTVTEAGANVVVATPTASGKSLSYQVPTLDAMARGGHALYLFPTKALAFDQLEKLSALAATQGLGGFVSTFDGDTPAQHRQGVREGARCVLTNPDMLHYGILPHHDRWARFLGNLELLVLDELHAYRGVMGTHVANIVRRLLRLARHYGASPQVVAASATIGNPAEHARNLTGLDFTAVTQDEGPRAERELLFWRPPDLPGEAGREGRRRSPHSEAADLAALFVKTGLKSIFFCNSRKSAELLRRYAAGVLSDEEKERLSSYRAGYSSADRRDIEAAFKAGRISVLTATSALELGVDIGSVDAVVLVGYPGSLTAFWQRAGRAGRSGTRALTLLIPGNDPLDEFYLTHPEAITEGRVEHAVADAFNSELHPRHLACAAFEKPLAAEEPLVGRADLGSLEGFVRHRERWFYRGGYPHAKLSVRGTGGKRVVLRDNTGRNLGESDLTTALRELHPGAVYLHQGENYLVRNLDLEKGEAFLLPHLEDTYTQVRSQTEITVLEETARFGRIRTGRVRVTTSFISYVRKRLYGEAVLDERLLDLPDVSYPTQALWFEVSDALSAVHPSLLPSAIHALEHTLIGLLPAFVLCERADVGGVSYPLYPATGAPTVFIYDGYPGGVGYAHEGAAQFGDWLRAARDLLARCPCATGCPRCVLSPKCGNGNQYLDKGAALALAEALREGLTASPTPSRA</sequence>
<dbReference type="InterPro" id="IPR001650">
    <property type="entry name" value="Helicase_C-like"/>
</dbReference>
<dbReference type="PROSITE" id="PS51192">
    <property type="entry name" value="HELICASE_ATP_BIND_1"/>
    <property type="match status" value="1"/>
</dbReference>
<keyword evidence="5" id="KW-0378">Hydrolase</keyword>
<dbReference type="GO" id="GO:0005524">
    <property type="term" value="F:ATP binding"/>
    <property type="evidence" value="ECO:0007669"/>
    <property type="project" value="UniProtKB-KW"/>
</dbReference>
<dbReference type="PANTHER" id="PTHR47957:SF3">
    <property type="entry name" value="ATP-DEPENDENT HELICASE HRQ1"/>
    <property type="match status" value="1"/>
</dbReference>
<gene>
    <name evidence="5" type="ORF">AVDCRST_MAG86-3929</name>
</gene>
<dbReference type="SUPFAM" id="SSF52540">
    <property type="entry name" value="P-loop containing nucleoside triphosphate hydrolases"/>
    <property type="match status" value="1"/>
</dbReference>
<dbReference type="CDD" id="cd18797">
    <property type="entry name" value="SF2_C_Hrq"/>
    <property type="match status" value="1"/>
</dbReference>
<keyword evidence="5" id="KW-0347">Helicase</keyword>
<dbReference type="Pfam" id="PF09369">
    <property type="entry name" value="MZB"/>
    <property type="match status" value="1"/>
</dbReference>
<dbReference type="GO" id="GO:0043138">
    <property type="term" value="F:3'-5' DNA helicase activity"/>
    <property type="evidence" value="ECO:0007669"/>
    <property type="project" value="TreeGrafter"/>
</dbReference>
<dbReference type="Pfam" id="PF00270">
    <property type="entry name" value="DEAD"/>
    <property type="match status" value="1"/>
</dbReference>
<keyword evidence="1" id="KW-0547">Nucleotide-binding</keyword>
<proteinExistence type="predicted"/>
<dbReference type="EC" id="3.6.1.-" evidence="5"/>
<dbReference type="GO" id="GO:0006289">
    <property type="term" value="P:nucleotide-excision repair"/>
    <property type="evidence" value="ECO:0007669"/>
    <property type="project" value="TreeGrafter"/>
</dbReference>
<reference evidence="5" key="1">
    <citation type="submission" date="2020-02" db="EMBL/GenBank/DDBJ databases">
        <authorList>
            <person name="Meier V. D."/>
        </authorList>
    </citation>
    <scope>NUCLEOTIDE SEQUENCE</scope>
    <source>
        <strain evidence="5">AVDCRST_MAG86</strain>
    </source>
</reference>
<evidence type="ECO:0000256" key="2">
    <source>
        <dbReference type="ARBA" id="ARBA00022840"/>
    </source>
</evidence>
<dbReference type="InterPro" id="IPR011545">
    <property type="entry name" value="DEAD/DEAH_box_helicase_dom"/>
</dbReference>
<dbReference type="PANTHER" id="PTHR47957">
    <property type="entry name" value="ATP-DEPENDENT HELICASE HRQ1"/>
    <property type="match status" value="1"/>
</dbReference>
<dbReference type="GO" id="GO:0016787">
    <property type="term" value="F:hydrolase activity"/>
    <property type="evidence" value="ECO:0007669"/>
    <property type="project" value="UniProtKB-KW"/>
</dbReference>
<evidence type="ECO:0000259" key="4">
    <source>
        <dbReference type="PROSITE" id="PS51194"/>
    </source>
</evidence>
<dbReference type="Gene3D" id="3.40.50.300">
    <property type="entry name" value="P-loop containing nucleotide triphosphate hydrolases"/>
    <property type="match status" value="2"/>
</dbReference>
<feature type="domain" description="Helicase C-terminal" evidence="4">
    <location>
        <begin position="285"/>
        <end position="447"/>
    </location>
</feature>
<dbReference type="CDD" id="cd17923">
    <property type="entry name" value="DEXHc_Hrq1-like"/>
    <property type="match status" value="1"/>
</dbReference>
<dbReference type="SMART" id="SM00487">
    <property type="entry name" value="DEXDc"/>
    <property type="match status" value="1"/>
</dbReference>
<dbReference type="InterPro" id="IPR014001">
    <property type="entry name" value="Helicase_ATP-bd"/>
</dbReference>
<evidence type="ECO:0000256" key="1">
    <source>
        <dbReference type="ARBA" id="ARBA00022741"/>
    </source>
</evidence>
<evidence type="ECO:0000259" key="3">
    <source>
        <dbReference type="PROSITE" id="PS51192"/>
    </source>
</evidence>
<feature type="domain" description="Helicase ATP-binding" evidence="3">
    <location>
        <begin position="68"/>
        <end position="246"/>
    </location>
</feature>
<keyword evidence="2" id="KW-0067">ATP-binding</keyword>
<protein>
    <submittedName>
        <fullName evidence="5">Probable ATP-dependent helicase lhr</fullName>
        <ecNumber evidence="5">3.6.1.-</ecNumber>
    </submittedName>
</protein>
<organism evidence="5">
    <name type="scientific">uncultured Truepera sp</name>
    <dbReference type="NCBI Taxonomy" id="543023"/>
    <lineage>
        <taxon>Bacteria</taxon>
        <taxon>Thermotogati</taxon>
        <taxon>Deinococcota</taxon>
        <taxon>Deinococci</taxon>
        <taxon>Trueperales</taxon>
        <taxon>Trueperaceae</taxon>
        <taxon>Truepera</taxon>
        <taxon>environmental samples</taxon>
    </lineage>
</organism>
<evidence type="ECO:0000313" key="5">
    <source>
        <dbReference type="EMBL" id="CAA9587848.1"/>
    </source>
</evidence>
<dbReference type="SMART" id="SM00490">
    <property type="entry name" value="HELICc"/>
    <property type="match status" value="1"/>
</dbReference>
<dbReference type="AlphaFoldDB" id="A0A6J4VSC1"/>
<accession>A0A6J4VSC1</accession>
<dbReference type="EMBL" id="CADCWP010000351">
    <property type="protein sequence ID" value="CAA9587848.1"/>
    <property type="molecule type" value="Genomic_DNA"/>
</dbReference>
<dbReference type="InterPro" id="IPR027417">
    <property type="entry name" value="P-loop_NTPase"/>
</dbReference>